<name>A0ACB9JPL4_9ASTR</name>
<protein>
    <submittedName>
        <fullName evidence="1">Uncharacterized protein</fullName>
    </submittedName>
</protein>
<reference evidence="1 2" key="2">
    <citation type="journal article" date="2022" name="Mol. Ecol. Resour.">
        <title>The genomes of chicory, endive, great burdock and yacon provide insights into Asteraceae paleo-polyploidization history and plant inulin production.</title>
        <authorList>
            <person name="Fan W."/>
            <person name="Wang S."/>
            <person name="Wang H."/>
            <person name="Wang A."/>
            <person name="Jiang F."/>
            <person name="Liu H."/>
            <person name="Zhao H."/>
            <person name="Xu D."/>
            <person name="Zhang Y."/>
        </authorList>
    </citation>
    <scope>NUCLEOTIDE SEQUENCE [LARGE SCALE GENOMIC DNA]</scope>
    <source>
        <strain evidence="2">cv. Yunnan</strain>
        <tissue evidence="1">Leaves</tissue>
    </source>
</reference>
<accession>A0ACB9JPL4</accession>
<keyword evidence="2" id="KW-1185">Reference proteome</keyword>
<dbReference type="EMBL" id="CM042020">
    <property type="protein sequence ID" value="KAI3821838.1"/>
    <property type="molecule type" value="Genomic_DNA"/>
</dbReference>
<evidence type="ECO:0000313" key="1">
    <source>
        <dbReference type="EMBL" id="KAI3821838.1"/>
    </source>
</evidence>
<evidence type="ECO:0000313" key="2">
    <source>
        <dbReference type="Proteomes" id="UP001056120"/>
    </source>
</evidence>
<sequence>MLLHRKKPLRSSSPTPADFMVNYLSAMKWEVELKLHGRKATVSDFYAVILPSLKRLHYDLVGLDNGPKEESPKLEISGLKRLDKDEKFTNIDNGPTDAYNMCIR</sequence>
<gene>
    <name evidence="1" type="ORF">L1987_09411</name>
</gene>
<organism evidence="1 2">
    <name type="scientific">Smallanthus sonchifolius</name>
    <dbReference type="NCBI Taxonomy" id="185202"/>
    <lineage>
        <taxon>Eukaryota</taxon>
        <taxon>Viridiplantae</taxon>
        <taxon>Streptophyta</taxon>
        <taxon>Embryophyta</taxon>
        <taxon>Tracheophyta</taxon>
        <taxon>Spermatophyta</taxon>
        <taxon>Magnoliopsida</taxon>
        <taxon>eudicotyledons</taxon>
        <taxon>Gunneridae</taxon>
        <taxon>Pentapetalae</taxon>
        <taxon>asterids</taxon>
        <taxon>campanulids</taxon>
        <taxon>Asterales</taxon>
        <taxon>Asteraceae</taxon>
        <taxon>Asteroideae</taxon>
        <taxon>Heliantheae alliance</taxon>
        <taxon>Millerieae</taxon>
        <taxon>Smallanthus</taxon>
    </lineage>
</organism>
<comment type="caution">
    <text evidence="1">The sequence shown here is derived from an EMBL/GenBank/DDBJ whole genome shotgun (WGS) entry which is preliminary data.</text>
</comment>
<dbReference type="Proteomes" id="UP001056120">
    <property type="component" value="Linkage Group LG03"/>
</dbReference>
<proteinExistence type="predicted"/>
<reference evidence="2" key="1">
    <citation type="journal article" date="2022" name="Mol. Ecol. Resour.">
        <title>The genomes of chicory, endive, great burdock and yacon provide insights into Asteraceae palaeo-polyploidization history and plant inulin production.</title>
        <authorList>
            <person name="Fan W."/>
            <person name="Wang S."/>
            <person name="Wang H."/>
            <person name="Wang A."/>
            <person name="Jiang F."/>
            <person name="Liu H."/>
            <person name="Zhao H."/>
            <person name="Xu D."/>
            <person name="Zhang Y."/>
        </authorList>
    </citation>
    <scope>NUCLEOTIDE SEQUENCE [LARGE SCALE GENOMIC DNA]</scope>
    <source>
        <strain evidence="2">cv. Yunnan</strain>
    </source>
</reference>